<sequence>MIFIGQKLYNICQSRYLRCSRSGSIIIVALIEYLVFSRPVSKLECFSVLLMILSSYIGDTSDNIQLMGYIWTAINIVSTTTYVVSLRYVINNKKSLTAEAIFYPNLLAIPLIGLLSFSFEDHTYSNVNLFIFMSSICAFLTAFTTSLVLKHLSSTTFSMIGAFNKILMSFSGLIFLNENYNLLKVSSLLLGSLSTLIYIISIRRKKII</sequence>
<dbReference type="GO" id="GO:0005789">
    <property type="term" value="C:endoplasmic reticulum membrane"/>
    <property type="evidence" value="ECO:0007669"/>
    <property type="project" value="UniProtKB-SubCell"/>
</dbReference>
<organism evidence="6 7">
    <name type="scientific">Nosema bombycis (strain CQ1 / CVCC 102059)</name>
    <name type="common">Microsporidian parasite</name>
    <name type="synonym">Pebrine of silkworm</name>
    <dbReference type="NCBI Taxonomy" id="578461"/>
    <lineage>
        <taxon>Eukaryota</taxon>
        <taxon>Fungi</taxon>
        <taxon>Fungi incertae sedis</taxon>
        <taxon>Microsporidia</taxon>
        <taxon>Nosematidae</taxon>
        <taxon>Nosema</taxon>
    </lineage>
</organism>
<keyword evidence="5" id="KW-0762">Sugar transport</keyword>
<dbReference type="Proteomes" id="UP000016927">
    <property type="component" value="Unassembled WGS sequence"/>
</dbReference>
<evidence type="ECO:0000256" key="2">
    <source>
        <dbReference type="ARBA" id="ARBA00022692"/>
    </source>
</evidence>
<dbReference type="VEuPathDB" id="MicrosporidiaDB:NBO_52g0002"/>
<evidence type="ECO:0000256" key="5">
    <source>
        <dbReference type="RuleBase" id="RU367097"/>
    </source>
</evidence>
<evidence type="ECO:0000256" key="3">
    <source>
        <dbReference type="ARBA" id="ARBA00022989"/>
    </source>
</evidence>
<evidence type="ECO:0000256" key="4">
    <source>
        <dbReference type="ARBA" id="ARBA00023136"/>
    </source>
</evidence>
<feature type="transmembrane region" description="Helical" evidence="5">
    <location>
        <begin position="182"/>
        <end position="202"/>
    </location>
</feature>
<feature type="transmembrane region" description="Helical" evidence="5">
    <location>
        <begin position="156"/>
        <end position="176"/>
    </location>
</feature>
<comment type="function">
    <text evidence="5">Involved in the import of GDP-mannose from the cytoplasm into the Golgi lumen.</text>
</comment>
<dbReference type="STRING" id="578461.R0KT13"/>
<comment type="subunit">
    <text evidence="5">Homooligomer.</text>
</comment>
<feature type="transmembrane region" description="Helical" evidence="5">
    <location>
        <begin position="69"/>
        <end position="90"/>
    </location>
</feature>
<gene>
    <name evidence="6" type="primary">GMT</name>
    <name evidence="6" type="ORF">NBO_52g0002</name>
</gene>
<dbReference type="AlphaFoldDB" id="R0KT13"/>
<feature type="transmembrane region" description="Helical" evidence="5">
    <location>
        <begin position="102"/>
        <end position="119"/>
    </location>
</feature>
<keyword evidence="5" id="KW-0256">Endoplasmic reticulum</keyword>
<accession>R0KT13</accession>
<dbReference type="OrthoDB" id="417037at2759"/>
<keyword evidence="2 5" id="KW-0812">Transmembrane</keyword>
<dbReference type="GO" id="GO:0030659">
    <property type="term" value="C:cytoplasmic vesicle membrane"/>
    <property type="evidence" value="ECO:0007669"/>
    <property type="project" value="UniProtKB-SubCell"/>
</dbReference>
<keyword evidence="4 5" id="KW-0472">Membrane</keyword>
<proteinExistence type="inferred from homology"/>
<dbReference type="SUPFAM" id="SSF103481">
    <property type="entry name" value="Multidrug resistance efflux transporter EmrE"/>
    <property type="match status" value="1"/>
</dbReference>
<dbReference type="GO" id="GO:0000139">
    <property type="term" value="C:Golgi membrane"/>
    <property type="evidence" value="ECO:0007669"/>
    <property type="project" value="UniProtKB-SubCell"/>
</dbReference>
<reference evidence="6 7" key="1">
    <citation type="journal article" date="2013" name="BMC Genomics">
        <title>Comparative genomics of parasitic silkworm microsporidia reveal an association between genome expansion and host adaptation.</title>
        <authorList>
            <person name="Pan G."/>
            <person name="Xu J."/>
            <person name="Li T."/>
            <person name="Xia Q."/>
            <person name="Liu S.L."/>
            <person name="Zhang G."/>
            <person name="Li S."/>
            <person name="Li C."/>
            <person name="Liu H."/>
            <person name="Yang L."/>
            <person name="Liu T."/>
            <person name="Zhang X."/>
            <person name="Wu Z."/>
            <person name="Fan W."/>
            <person name="Dang X."/>
            <person name="Xiang H."/>
            <person name="Tao M."/>
            <person name="Li Y."/>
            <person name="Hu J."/>
            <person name="Li Z."/>
            <person name="Lin L."/>
            <person name="Luo J."/>
            <person name="Geng L."/>
            <person name="Wang L."/>
            <person name="Long M."/>
            <person name="Wan Y."/>
            <person name="He N."/>
            <person name="Zhang Z."/>
            <person name="Lu C."/>
            <person name="Keeling P.J."/>
            <person name="Wang J."/>
            <person name="Xiang Z."/>
            <person name="Zhou Z."/>
        </authorList>
    </citation>
    <scope>NUCLEOTIDE SEQUENCE [LARGE SCALE GENOMIC DNA]</scope>
    <source>
        <strain evidence="7">CQ1 / CVCC 102059</strain>
    </source>
</reference>
<dbReference type="HOGENOM" id="CLU_025360_1_0_1"/>
<protein>
    <recommendedName>
        <fullName evidence="5">GDP-mannose transporter</fullName>
        <shortName evidence="5">GMT</shortName>
    </recommendedName>
</protein>
<dbReference type="InterPro" id="IPR037185">
    <property type="entry name" value="EmrE-like"/>
</dbReference>
<comment type="subcellular location">
    <subcellularLocation>
        <location evidence="5">Golgi apparatus membrane</location>
        <topology evidence="5">Multi-pass membrane protein</topology>
    </subcellularLocation>
    <subcellularLocation>
        <location evidence="5">Cytoplasmic vesicle membrane</location>
        <topology evidence="5">Multi-pass membrane protein</topology>
    </subcellularLocation>
    <subcellularLocation>
        <location evidence="5">Endoplasmic reticulum membrane</location>
        <topology evidence="5">Multi-pass membrane protein</topology>
    </subcellularLocation>
    <subcellularLocation>
        <location evidence="1">Membrane</location>
        <topology evidence="1">Multi-pass membrane protein</topology>
    </subcellularLocation>
</comment>
<keyword evidence="7" id="KW-1185">Reference proteome</keyword>
<evidence type="ECO:0000313" key="6">
    <source>
        <dbReference type="EMBL" id="EOB13911.1"/>
    </source>
</evidence>
<keyword evidence="5" id="KW-0813">Transport</keyword>
<keyword evidence="3 5" id="KW-1133">Transmembrane helix</keyword>
<comment type="similarity">
    <text evidence="5">Belongs to the TPT transporter family. SLC35D subfamily.</text>
</comment>
<evidence type="ECO:0000256" key="1">
    <source>
        <dbReference type="ARBA" id="ARBA00004141"/>
    </source>
</evidence>
<dbReference type="PANTHER" id="PTHR11132">
    <property type="entry name" value="SOLUTE CARRIER FAMILY 35"/>
    <property type="match status" value="1"/>
</dbReference>
<evidence type="ECO:0000313" key="7">
    <source>
        <dbReference type="Proteomes" id="UP000016927"/>
    </source>
</evidence>
<keyword evidence="5" id="KW-0968">Cytoplasmic vesicle</keyword>
<keyword evidence="5" id="KW-0333">Golgi apparatus</keyword>
<feature type="transmembrane region" description="Helical" evidence="5">
    <location>
        <begin position="131"/>
        <end position="149"/>
    </location>
</feature>
<dbReference type="EMBL" id="KB908960">
    <property type="protein sequence ID" value="EOB13911.1"/>
    <property type="molecule type" value="Genomic_DNA"/>
</dbReference>
<dbReference type="InterPro" id="IPR050186">
    <property type="entry name" value="TPT_transporter"/>
</dbReference>
<name>R0KT13_NOSB1</name>